<feature type="domain" description="PI-PLC Y-box" evidence="1">
    <location>
        <begin position="252"/>
        <end position="279"/>
    </location>
</feature>
<accession>W0RNI7</accession>
<dbReference type="Pfam" id="PF14052">
    <property type="entry name" value="Caps_assemb_Wzi"/>
    <property type="match status" value="1"/>
</dbReference>
<dbReference type="InterPro" id="IPR038636">
    <property type="entry name" value="Wzi_sf"/>
</dbReference>
<dbReference type="PROSITE" id="PS50008">
    <property type="entry name" value="PIPLC_Y_DOMAIN"/>
    <property type="match status" value="1"/>
</dbReference>
<evidence type="ECO:0000259" key="1">
    <source>
        <dbReference type="PROSITE" id="PS50008"/>
    </source>
</evidence>
<dbReference type="Gene3D" id="2.40.160.130">
    <property type="entry name" value="Capsule assembly protein Wzi"/>
    <property type="match status" value="1"/>
</dbReference>
<dbReference type="Proteomes" id="UP000019151">
    <property type="component" value="Chromosome"/>
</dbReference>
<protein>
    <submittedName>
        <fullName evidence="2">Capsule assembly protein Wzi</fullName>
    </submittedName>
</protein>
<dbReference type="GO" id="GO:0004435">
    <property type="term" value="F:phosphatidylinositol-4,5-bisphosphate phospholipase C activity"/>
    <property type="evidence" value="ECO:0007669"/>
    <property type="project" value="InterPro"/>
</dbReference>
<keyword evidence="3" id="KW-1185">Reference proteome</keyword>
<organism evidence="2 3">
    <name type="scientific">Gemmatirosa kalamazoonensis</name>
    <dbReference type="NCBI Taxonomy" id="861299"/>
    <lineage>
        <taxon>Bacteria</taxon>
        <taxon>Pseudomonadati</taxon>
        <taxon>Gemmatimonadota</taxon>
        <taxon>Gemmatimonadia</taxon>
        <taxon>Gemmatimonadales</taxon>
        <taxon>Gemmatimonadaceae</taxon>
        <taxon>Gemmatirosa</taxon>
    </lineage>
</organism>
<dbReference type="InterPro" id="IPR026950">
    <property type="entry name" value="Caps_assemb_Wzi"/>
</dbReference>
<dbReference type="InterPro" id="IPR001711">
    <property type="entry name" value="PLipase_C_Pinositol-sp_Y"/>
</dbReference>
<proteinExistence type="predicted"/>
<sequence length="506" mass="53807">MLAPLGGVVEDRARVMQLTSHATTDGTLLRTPSTALGTRAAAGLHVLLPSATLVYNDAIAYGPNLGNLWAGRGTNVLASAGAAYDGRYVRVVVAPEVAHSDNRVFEVLPGLVRGRSTFSSPWHAGVASADLPLRFGTAPITLVSPGQSSLTVRAGAVAVGVSSEEQWWGPGIRNALLLSNNAGSVPHAFLRTSRPLRTPLGAVEARWIVGALTESTFFDSIPSNDTRSLGALAVTLRPSIAPNVTLGVAHSVVRAAPRGRVPASALFDPLTRWRAGAQLDTAARPFSAQSDTTRDADDLVALWARWVFPNDGLEIYGETVRAGVPRQLREWLLVPQAGFGYTIGLQWAGAARARGRLRWQAEVSSVEQTADFAGRALADLYTGAATPQGFTQRGRVLGAATGPGSSSQFVGADWLATGWQAGLTATRVRWENDAMYRQAAPNFFRHDVSLLFGVRGGLLLPHATVLASFEAGRRDNYLFQNGFNNPGGFRTIDVPMTTARITVTAR</sequence>
<dbReference type="GO" id="GO:0035556">
    <property type="term" value="P:intracellular signal transduction"/>
    <property type="evidence" value="ECO:0007669"/>
    <property type="project" value="InterPro"/>
</dbReference>
<dbReference type="STRING" id="861299.J421_3481"/>
<gene>
    <name evidence="2" type="ORF">J421_3481</name>
</gene>
<dbReference type="KEGG" id="gba:J421_3481"/>
<evidence type="ECO:0000313" key="3">
    <source>
        <dbReference type="Proteomes" id="UP000019151"/>
    </source>
</evidence>
<dbReference type="HOGENOM" id="CLU_538347_0_0_0"/>
<dbReference type="InParanoid" id="W0RNI7"/>
<reference evidence="2 3" key="1">
    <citation type="journal article" date="2014" name="Genome Announc.">
        <title>Genome Sequence and Methylome of Soil Bacterium Gemmatirosa kalamazoonensis KBS708T, a Member of the Rarely Cultivated Gemmatimonadetes Phylum.</title>
        <authorList>
            <person name="Debruyn J.M."/>
            <person name="Radosevich M."/>
            <person name="Wommack K.E."/>
            <person name="Polson S.W."/>
            <person name="Hauser L.J."/>
            <person name="Fawaz M.N."/>
            <person name="Korlach J."/>
            <person name="Tsai Y.C."/>
        </authorList>
    </citation>
    <scope>NUCLEOTIDE SEQUENCE [LARGE SCALE GENOMIC DNA]</scope>
    <source>
        <strain evidence="2 3">KBS708</strain>
    </source>
</reference>
<dbReference type="GO" id="GO:0006629">
    <property type="term" value="P:lipid metabolic process"/>
    <property type="evidence" value="ECO:0007669"/>
    <property type="project" value="InterPro"/>
</dbReference>
<evidence type="ECO:0000313" key="2">
    <source>
        <dbReference type="EMBL" id="AHG91018.1"/>
    </source>
</evidence>
<name>W0RNI7_9BACT</name>
<dbReference type="EMBL" id="CP007128">
    <property type="protein sequence ID" value="AHG91018.1"/>
    <property type="molecule type" value="Genomic_DNA"/>
</dbReference>
<dbReference type="eggNOG" id="ENOG502Z8PX">
    <property type="taxonomic scope" value="Bacteria"/>
</dbReference>
<dbReference type="AlphaFoldDB" id="W0RNI7"/>